<dbReference type="AlphaFoldDB" id="A0A9W7D2E1"/>
<name>A0A9W7D2E1_9STRA</name>
<reference evidence="2" key="1">
    <citation type="submission" date="2023-04" db="EMBL/GenBank/DDBJ databases">
        <title>Phytophthora fragariaefolia NBRC 109709.</title>
        <authorList>
            <person name="Ichikawa N."/>
            <person name="Sato H."/>
            <person name="Tonouchi N."/>
        </authorList>
    </citation>
    <scope>NUCLEOTIDE SEQUENCE</scope>
    <source>
        <strain evidence="2">NBRC 109709</strain>
    </source>
</reference>
<keyword evidence="3" id="KW-1185">Reference proteome</keyword>
<evidence type="ECO:0000313" key="3">
    <source>
        <dbReference type="Proteomes" id="UP001165121"/>
    </source>
</evidence>
<feature type="compositionally biased region" description="Basic residues" evidence="1">
    <location>
        <begin position="321"/>
        <end position="345"/>
    </location>
</feature>
<proteinExistence type="predicted"/>
<evidence type="ECO:0000256" key="1">
    <source>
        <dbReference type="SAM" id="MobiDB-lite"/>
    </source>
</evidence>
<feature type="compositionally biased region" description="Basic and acidic residues" evidence="1">
    <location>
        <begin position="282"/>
        <end position="294"/>
    </location>
</feature>
<dbReference type="Proteomes" id="UP001165121">
    <property type="component" value="Unassembled WGS sequence"/>
</dbReference>
<sequence length="360" mass="40554">MEQLTSRLGPNPSKDVEQFILKSTADMESRIRASVERRIKKLHTSKLDARNEGHINENVNEVVHKLVETSSKCSSDKVIADNIQQFVTQEITRLVSQVESRMQKVVTAARVEMNLQVQRQADTISVVRDQLQQRQQRLEGDILNIDALERKPKEIVADEVVRQVDLVQLLSTDEEMGQHFSKLVGSELTRVLDERQFRSPVENVSDTAEIKRSVESSIQSIISTVRDAVNHATRLEVGNDGRRDSDTIQEGGTDGDGDCGLSEEDRQIQRRMREALVQAQEVERNEHIKGEQARESALGPMSAAADDVPRTSSAPRENRLSARRTPRNGSKGRRNNLRRSGHRLGLRAASTRIHNEVVKP</sequence>
<feature type="region of interest" description="Disordered" evidence="1">
    <location>
        <begin position="282"/>
        <end position="360"/>
    </location>
</feature>
<comment type="caution">
    <text evidence="2">The sequence shown here is derived from an EMBL/GenBank/DDBJ whole genome shotgun (WGS) entry which is preliminary data.</text>
</comment>
<accession>A0A9W7D2E1</accession>
<dbReference type="EMBL" id="BSXT01003302">
    <property type="protein sequence ID" value="GMF53562.1"/>
    <property type="molecule type" value="Genomic_DNA"/>
</dbReference>
<feature type="compositionally biased region" description="Basic and acidic residues" evidence="1">
    <location>
        <begin position="237"/>
        <end position="246"/>
    </location>
</feature>
<gene>
    <name evidence="2" type="ORF">Pfra01_002217600</name>
</gene>
<feature type="region of interest" description="Disordered" evidence="1">
    <location>
        <begin position="237"/>
        <end position="262"/>
    </location>
</feature>
<evidence type="ECO:0000313" key="2">
    <source>
        <dbReference type="EMBL" id="GMF53562.1"/>
    </source>
</evidence>
<protein>
    <submittedName>
        <fullName evidence="2">Unnamed protein product</fullName>
    </submittedName>
</protein>
<organism evidence="2 3">
    <name type="scientific">Phytophthora fragariaefolia</name>
    <dbReference type="NCBI Taxonomy" id="1490495"/>
    <lineage>
        <taxon>Eukaryota</taxon>
        <taxon>Sar</taxon>
        <taxon>Stramenopiles</taxon>
        <taxon>Oomycota</taxon>
        <taxon>Peronosporomycetes</taxon>
        <taxon>Peronosporales</taxon>
        <taxon>Peronosporaceae</taxon>
        <taxon>Phytophthora</taxon>
    </lineage>
</organism>